<dbReference type="InterPro" id="IPR013096">
    <property type="entry name" value="Cupin_2"/>
</dbReference>
<keyword evidence="1" id="KW-0732">Signal</keyword>
<feature type="signal peptide" evidence="1">
    <location>
        <begin position="1"/>
        <end position="21"/>
    </location>
</feature>
<reference evidence="3 4" key="1">
    <citation type="submission" date="2011-01" db="EMBL/GenBank/DDBJ databases">
        <authorList>
            <person name="Weinstock G."/>
            <person name="Sodergren E."/>
            <person name="Clifton S."/>
            <person name="Fulton L."/>
            <person name="Fulton B."/>
            <person name="Courtney L."/>
            <person name="Fronick C."/>
            <person name="Harrison M."/>
            <person name="Strong C."/>
            <person name="Farmer C."/>
            <person name="Delahaunty K."/>
            <person name="Markovic C."/>
            <person name="Hall O."/>
            <person name="Minx P."/>
            <person name="Tomlinson C."/>
            <person name="Mitreva M."/>
            <person name="Hou S."/>
            <person name="Chen J."/>
            <person name="Wollam A."/>
            <person name="Pepin K.H."/>
            <person name="Johnson M."/>
            <person name="Bhonagiri V."/>
            <person name="Zhang X."/>
            <person name="Suruliraj S."/>
            <person name="Warren W."/>
            <person name="Chinwalla A."/>
            <person name="Mardis E.R."/>
            <person name="Wilson R.K."/>
        </authorList>
    </citation>
    <scope>NUCLEOTIDE SEQUENCE [LARGE SCALE GENOMIC DNA]</scope>
    <source>
        <strain evidence="4">DSM 22608 / JCM 16073 / KCTC 15190 / YIT 12066</strain>
    </source>
</reference>
<dbReference type="InterPro" id="IPR011051">
    <property type="entry name" value="RmlC_Cupin_sf"/>
</dbReference>
<evidence type="ECO:0000259" key="2">
    <source>
        <dbReference type="Pfam" id="PF07883"/>
    </source>
</evidence>
<dbReference type="Gene3D" id="2.60.120.10">
    <property type="entry name" value="Jelly Rolls"/>
    <property type="match status" value="1"/>
</dbReference>
<name>E8LKS0_SUCHY</name>
<feature type="chain" id="PRO_5003227135" evidence="1">
    <location>
        <begin position="22"/>
        <end position="162"/>
    </location>
</feature>
<dbReference type="eggNOG" id="COG1917">
    <property type="taxonomic scope" value="Bacteria"/>
</dbReference>
<proteinExistence type="predicted"/>
<dbReference type="SUPFAM" id="SSF51182">
    <property type="entry name" value="RmlC-like cupins"/>
    <property type="match status" value="1"/>
</dbReference>
<protein>
    <submittedName>
        <fullName evidence="3">Cupin domain protein</fullName>
    </submittedName>
</protein>
<dbReference type="EMBL" id="AEVO01000072">
    <property type="protein sequence ID" value="EFY06873.1"/>
    <property type="molecule type" value="Genomic_DNA"/>
</dbReference>
<dbReference type="PANTHER" id="PTHR43698:SF1">
    <property type="entry name" value="BLL4564 PROTEIN"/>
    <property type="match status" value="1"/>
</dbReference>
<dbReference type="InterPro" id="IPR047263">
    <property type="entry name" value="HNL-like_cupin"/>
</dbReference>
<sequence>MKKFIPLLLCSSFLASSAVLAGEANMNKAPIDTVFAQGEINPYGKFFTGTSYLTMLSENDAVFNAPIGNVTFEPKTRTNWHKHSGGQILLVLSGEGRYQERGKSVQIIKKGDVVRIPPDVEHWHGGGIDTWMTHISVETNVPNNKSTWLEPVSDKDFMSEPN</sequence>
<gene>
    <name evidence="3" type="ORF">HMPREF9444_01318</name>
</gene>
<dbReference type="CDD" id="cd02233">
    <property type="entry name" value="cupin_HNL-like"/>
    <property type="match status" value="1"/>
</dbReference>
<dbReference type="Proteomes" id="UP000018458">
    <property type="component" value="Unassembled WGS sequence"/>
</dbReference>
<keyword evidence="4" id="KW-1185">Reference proteome</keyword>
<dbReference type="PANTHER" id="PTHR43698">
    <property type="entry name" value="RIBD C-TERMINAL DOMAIN CONTAINING PROTEIN"/>
    <property type="match status" value="1"/>
</dbReference>
<organism evidence="3 4">
    <name type="scientific">Succinatimonas hippei (strain DSM 22608 / JCM 16073 / KCTC 15190 / YIT 12066)</name>
    <dbReference type="NCBI Taxonomy" id="762983"/>
    <lineage>
        <taxon>Bacteria</taxon>
        <taxon>Pseudomonadati</taxon>
        <taxon>Pseudomonadota</taxon>
        <taxon>Gammaproteobacteria</taxon>
        <taxon>Aeromonadales</taxon>
        <taxon>Succinivibrionaceae</taxon>
        <taxon>Succinatimonas</taxon>
    </lineage>
</organism>
<evidence type="ECO:0000256" key="1">
    <source>
        <dbReference type="SAM" id="SignalP"/>
    </source>
</evidence>
<dbReference type="AlphaFoldDB" id="E8LKS0"/>
<evidence type="ECO:0000313" key="3">
    <source>
        <dbReference type="EMBL" id="EFY06873.1"/>
    </source>
</evidence>
<accession>E8LKS0</accession>
<dbReference type="InterPro" id="IPR014710">
    <property type="entry name" value="RmlC-like_jellyroll"/>
</dbReference>
<feature type="domain" description="Cupin type-2" evidence="2">
    <location>
        <begin position="70"/>
        <end position="124"/>
    </location>
</feature>
<dbReference type="Pfam" id="PF07883">
    <property type="entry name" value="Cupin_2"/>
    <property type="match status" value="1"/>
</dbReference>
<evidence type="ECO:0000313" key="4">
    <source>
        <dbReference type="Proteomes" id="UP000018458"/>
    </source>
</evidence>
<comment type="caution">
    <text evidence="3">The sequence shown here is derived from an EMBL/GenBank/DDBJ whole genome shotgun (WGS) entry which is preliminary data.</text>
</comment>
<dbReference type="HOGENOM" id="CLU_072993_2_1_6"/>
<dbReference type="STRING" id="762983.HMPREF9444_01318"/>